<dbReference type="AlphaFoldDB" id="A0A8H6LRR8"/>
<dbReference type="EMBL" id="JACGCI010000264">
    <property type="protein sequence ID" value="KAF6741333.1"/>
    <property type="molecule type" value="Genomic_DNA"/>
</dbReference>
<proteinExistence type="predicted"/>
<dbReference type="Proteomes" id="UP000521943">
    <property type="component" value="Unassembled WGS sequence"/>
</dbReference>
<organism evidence="1 2">
    <name type="scientific">Ephemerocybe angulata</name>
    <dbReference type="NCBI Taxonomy" id="980116"/>
    <lineage>
        <taxon>Eukaryota</taxon>
        <taxon>Fungi</taxon>
        <taxon>Dikarya</taxon>
        <taxon>Basidiomycota</taxon>
        <taxon>Agaricomycotina</taxon>
        <taxon>Agaricomycetes</taxon>
        <taxon>Agaricomycetidae</taxon>
        <taxon>Agaricales</taxon>
        <taxon>Agaricineae</taxon>
        <taxon>Psathyrellaceae</taxon>
        <taxon>Ephemerocybe</taxon>
    </lineage>
</organism>
<evidence type="ECO:0000313" key="1">
    <source>
        <dbReference type="EMBL" id="KAF6741333.1"/>
    </source>
</evidence>
<comment type="caution">
    <text evidence="1">The sequence shown here is derived from an EMBL/GenBank/DDBJ whole genome shotgun (WGS) entry which is preliminary data.</text>
</comment>
<evidence type="ECO:0000313" key="2">
    <source>
        <dbReference type="Proteomes" id="UP000521943"/>
    </source>
</evidence>
<accession>A0A8H6LRR8</accession>
<name>A0A8H6LRR8_9AGAR</name>
<gene>
    <name evidence="1" type="ORF">DFP72DRAFT_862656</name>
</gene>
<reference evidence="1 2" key="1">
    <citation type="submission" date="2020-07" db="EMBL/GenBank/DDBJ databases">
        <title>Comparative genomics of pyrophilous fungi reveals a link between fire events and developmental genes.</title>
        <authorList>
            <consortium name="DOE Joint Genome Institute"/>
            <person name="Steindorff A.S."/>
            <person name="Carver A."/>
            <person name="Calhoun S."/>
            <person name="Stillman K."/>
            <person name="Liu H."/>
            <person name="Lipzen A."/>
            <person name="Pangilinan J."/>
            <person name="Labutti K."/>
            <person name="Bruns T.D."/>
            <person name="Grigoriev I.V."/>
        </authorList>
    </citation>
    <scope>NUCLEOTIDE SEQUENCE [LARGE SCALE GENOMIC DNA]</scope>
    <source>
        <strain evidence="1 2">CBS 144469</strain>
    </source>
</reference>
<protein>
    <submittedName>
        <fullName evidence="1">Uncharacterized protein</fullName>
    </submittedName>
</protein>
<keyword evidence="2" id="KW-1185">Reference proteome</keyword>
<sequence length="252" mass="28302">MHDRQSGRRGYYMISLEADNSNSGSLQWPRGTIQFSTVLACGKTAWSREASTYEVVAGFTPLVYPHQLRALKDTNDIICVSRAQTSYFAHEAYVHVVLEVKIAWSYPIRYIEGLKTYQRISNSTTRSDVERQYLTFLRAGAGVNMDGVYNPYTGERVQEKAEENVTNVNNSFSEKVSTPPTPESDTAVATRLSNLGNWLQSCFQSTGDEHDLAEAISPLERAVEFAPDGRLCGTFMVNYRPTVVSLHDMLDF</sequence>